<dbReference type="Proteomes" id="UP000503129">
    <property type="component" value="Chromosome"/>
</dbReference>
<sequence>MHEISPQSVQAAQKHALQSIEHGKSVEEVGKRLQTNDQNKPEIGQSIEASGKTIQKQAQESLEKAQQLKDDPSVKVFSESAQAHINASQNHIEAVKVFQKQVRTHLDDHKRSKSNHE</sequence>
<feature type="compositionally biased region" description="Basic and acidic residues" evidence="1">
    <location>
        <begin position="21"/>
        <end position="31"/>
    </location>
</feature>
<evidence type="ECO:0000256" key="1">
    <source>
        <dbReference type="SAM" id="MobiDB-lite"/>
    </source>
</evidence>
<proteinExistence type="predicted"/>
<dbReference type="EMBL" id="CP030118">
    <property type="protein sequence ID" value="QDL09343.1"/>
    <property type="molecule type" value="Genomic_DNA"/>
</dbReference>
<evidence type="ECO:0000313" key="3">
    <source>
        <dbReference type="Proteomes" id="UP000503129"/>
    </source>
</evidence>
<feature type="compositionally biased region" description="Polar residues" evidence="1">
    <location>
        <begin position="1"/>
        <end position="11"/>
    </location>
</feature>
<keyword evidence="3" id="KW-1185">Reference proteome</keyword>
<accession>A0A856MDT3</accession>
<feature type="compositionally biased region" description="Basic and acidic residues" evidence="1">
    <location>
        <begin position="61"/>
        <end position="73"/>
    </location>
</feature>
<protein>
    <submittedName>
        <fullName evidence="2">Uncharacterized protein</fullName>
    </submittedName>
</protein>
<organism evidence="2 3">
    <name type="scientific">Brasilonema sennae CENA114</name>
    <dbReference type="NCBI Taxonomy" id="415709"/>
    <lineage>
        <taxon>Bacteria</taxon>
        <taxon>Bacillati</taxon>
        <taxon>Cyanobacteriota</taxon>
        <taxon>Cyanophyceae</taxon>
        <taxon>Nostocales</taxon>
        <taxon>Scytonemataceae</taxon>
        <taxon>Brasilonema</taxon>
        <taxon>Bromeliae group (in: Brasilonema)</taxon>
    </lineage>
</organism>
<dbReference type="RefSeq" id="WP_169266447.1">
    <property type="nucleotide sequence ID" value="NZ_CAWOXK010000001.1"/>
</dbReference>
<evidence type="ECO:0000313" key="2">
    <source>
        <dbReference type="EMBL" id="QDL09343.1"/>
    </source>
</evidence>
<feature type="region of interest" description="Disordered" evidence="1">
    <location>
        <begin position="1"/>
        <end position="73"/>
    </location>
</feature>
<dbReference type="KEGG" id="bsen:DP114_16815"/>
<gene>
    <name evidence="2" type="ORF">DP114_16815</name>
</gene>
<dbReference type="AlphaFoldDB" id="A0A856MDT3"/>
<reference evidence="2 3" key="1">
    <citation type="submission" date="2018-06" db="EMBL/GenBank/DDBJ databases">
        <title>Comparative genomics of Brasilonema spp. strains.</title>
        <authorList>
            <person name="Alvarenga D.O."/>
            <person name="Fiore M.F."/>
            <person name="Varani A.M."/>
        </authorList>
    </citation>
    <scope>NUCLEOTIDE SEQUENCE [LARGE SCALE GENOMIC DNA]</scope>
    <source>
        <strain evidence="2 3">CENA114</strain>
    </source>
</reference>
<name>A0A856MDT3_9CYAN</name>